<comment type="subunit">
    <text evidence="4 9">Homodimer.</text>
</comment>
<dbReference type="EMBL" id="AEQP01000008">
    <property type="protein sequence ID" value="EFV94982.1"/>
    <property type="molecule type" value="Genomic_DNA"/>
</dbReference>
<keyword evidence="6 9" id="KW-0808">Transferase</keyword>
<dbReference type="GO" id="GO:0000105">
    <property type="term" value="P:L-histidine biosynthetic process"/>
    <property type="evidence" value="ECO:0007669"/>
    <property type="project" value="UniProtKB-UniRule"/>
</dbReference>
<dbReference type="NCBIfam" id="TIGR01141">
    <property type="entry name" value="hisC"/>
    <property type="match status" value="1"/>
</dbReference>
<comment type="caution">
    <text evidence="12">The sequence shown here is derived from an EMBL/GenBank/DDBJ whole genome shotgun (WGS) entry which is preliminary data.</text>
</comment>
<dbReference type="SUPFAM" id="SSF53383">
    <property type="entry name" value="PLP-dependent transferases"/>
    <property type="match status" value="1"/>
</dbReference>
<dbReference type="Gene3D" id="3.90.1150.10">
    <property type="entry name" value="Aspartate Aminotransferase, domain 1"/>
    <property type="match status" value="1"/>
</dbReference>
<proteinExistence type="inferred from homology"/>
<evidence type="ECO:0000313" key="12">
    <source>
        <dbReference type="EMBL" id="EFV94982.1"/>
    </source>
</evidence>
<feature type="domain" description="Aminotransferase class I/classII large" evidence="11">
    <location>
        <begin position="45"/>
        <end position="367"/>
    </location>
</feature>
<dbReference type="InterPro" id="IPR015422">
    <property type="entry name" value="PyrdxlP-dep_Trfase_small"/>
</dbReference>
<dbReference type="PANTHER" id="PTHR43643">
    <property type="entry name" value="HISTIDINOL-PHOSPHATE AMINOTRANSFERASE 2"/>
    <property type="match status" value="1"/>
</dbReference>
<gene>
    <name evidence="9 12" type="primary">hisC</name>
    <name evidence="12" type="ORF">HMPREF0551_1399</name>
</gene>
<keyword evidence="5 9" id="KW-0032">Aminotransferase</keyword>
<dbReference type="InterPro" id="IPR015421">
    <property type="entry name" value="PyrdxlP-dep_Trfase_major"/>
</dbReference>
<dbReference type="GO" id="GO:0004400">
    <property type="term" value="F:histidinol-phosphate transaminase activity"/>
    <property type="evidence" value="ECO:0007669"/>
    <property type="project" value="UniProtKB-UniRule"/>
</dbReference>
<feature type="modified residue" description="N6-(pyridoxal phosphate)lysine" evidence="9">
    <location>
        <position position="236"/>
    </location>
</feature>
<dbReference type="CDD" id="cd00609">
    <property type="entry name" value="AAT_like"/>
    <property type="match status" value="1"/>
</dbReference>
<keyword evidence="13" id="KW-1185">Reference proteome</keyword>
<dbReference type="STRING" id="887898.HMPREF0551_1399"/>
<evidence type="ECO:0000256" key="5">
    <source>
        <dbReference type="ARBA" id="ARBA00022576"/>
    </source>
</evidence>
<dbReference type="UniPathway" id="UPA00031">
    <property type="reaction ID" value="UER00012"/>
</dbReference>
<evidence type="ECO:0000256" key="6">
    <source>
        <dbReference type="ARBA" id="ARBA00022679"/>
    </source>
</evidence>
<evidence type="ECO:0000256" key="9">
    <source>
        <dbReference type="HAMAP-Rule" id="MF_01023"/>
    </source>
</evidence>
<keyword evidence="7 9" id="KW-0663">Pyridoxal phosphate</keyword>
<dbReference type="PROSITE" id="PS00599">
    <property type="entry name" value="AA_TRANSFER_CLASS_2"/>
    <property type="match status" value="1"/>
</dbReference>
<dbReference type="RefSeq" id="WP_005673670.1">
    <property type="nucleotide sequence ID" value="NZ_CP146288.1"/>
</dbReference>
<dbReference type="InterPro" id="IPR015424">
    <property type="entry name" value="PyrdxlP-dep_Trfase"/>
</dbReference>
<evidence type="ECO:0000256" key="2">
    <source>
        <dbReference type="ARBA" id="ARBA00005011"/>
    </source>
</evidence>
<evidence type="ECO:0000313" key="13">
    <source>
        <dbReference type="Proteomes" id="UP000011021"/>
    </source>
</evidence>
<evidence type="ECO:0000256" key="8">
    <source>
        <dbReference type="ARBA" id="ARBA00047481"/>
    </source>
</evidence>
<dbReference type="Proteomes" id="UP000011021">
    <property type="component" value="Unassembled WGS sequence"/>
</dbReference>
<sequence>MNTEGQQGVSPAAGAPAGVRSIAPYRPGRPIGEVARELGLDPAGIVKLASNENPLGMSPKAVAAAQQVLAGGARYPDANGHDLKQALARHYGVDAGWITLGNGSNDILELAARALVGPGQGIIHSRYAFIVYPLVAQAIGAVGIEVPDAGLGHDLAAMLAAITPETRMVFIANPNNPTGTFIPGDALLRFLEQVPPQVAVVLDEAYTEYLAPEQRYDALAWVKRFPNLIVSRTFSKAYGLAGLRVGFAVAQPALTDLMGRVRQPFNVNSAALAAAEAVLDDADYLTRSYQINREGRAQLVQAFEALGLEYVPSSGNFVLVKVGDAAGINDQLLRAGIIVRPVANYGLPEWLRVSVGLPEENRAFIDALTKILGQ</sequence>
<evidence type="ECO:0000256" key="4">
    <source>
        <dbReference type="ARBA" id="ARBA00011738"/>
    </source>
</evidence>
<evidence type="ECO:0000256" key="1">
    <source>
        <dbReference type="ARBA" id="ARBA00001933"/>
    </source>
</evidence>
<comment type="cofactor">
    <cofactor evidence="1 9">
        <name>pyridoxal 5'-phosphate</name>
        <dbReference type="ChEBI" id="CHEBI:597326"/>
    </cofactor>
</comment>
<evidence type="ECO:0000256" key="3">
    <source>
        <dbReference type="ARBA" id="ARBA00007970"/>
    </source>
</evidence>
<evidence type="ECO:0000256" key="10">
    <source>
        <dbReference type="SAM" id="MobiDB-lite"/>
    </source>
</evidence>
<dbReference type="eggNOG" id="COG0079">
    <property type="taxonomic scope" value="Bacteria"/>
</dbReference>
<accession>E7RXI6</accession>
<comment type="similarity">
    <text evidence="3 9">Belongs to the class-II pyridoxal-phosphate-dependent aminotransferase family. Histidinol-phosphate aminotransferase subfamily.</text>
</comment>
<dbReference type="InterPro" id="IPR004839">
    <property type="entry name" value="Aminotransferase_I/II_large"/>
</dbReference>
<organism evidence="12 13">
    <name type="scientific">Lautropia mirabilis ATCC 51599</name>
    <dbReference type="NCBI Taxonomy" id="887898"/>
    <lineage>
        <taxon>Bacteria</taxon>
        <taxon>Pseudomonadati</taxon>
        <taxon>Pseudomonadota</taxon>
        <taxon>Betaproteobacteria</taxon>
        <taxon>Burkholderiales</taxon>
        <taxon>Burkholderiaceae</taxon>
        <taxon>Lautropia</taxon>
    </lineage>
</organism>
<feature type="region of interest" description="Disordered" evidence="10">
    <location>
        <begin position="1"/>
        <end position="21"/>
    </location>
</feature>
<dbReference type="Pfam" id="PF00155">
    <property type="entry name" value="Aminotran_1_2"/>
    <property type="match status" value="1"/>
</dbReference>
<evidence type="ECO:0000259" key="11">
    <source>
        <dbReference type="Pfam" id="PF00155"/>
    </source>
</evidence>
<name>E7RXI6_9BURK</name>
<dbReference type="HAMAP" id="MF_01023">
    <property type="entry name" value="HisC_aminotrans_2"/>
    <property type="match status" value="1"/>
</dbReference>
<dbReference type="AlphaFoldDB" id="E7RXI6"/>
<dbReference type="HOGENOM" id="CLU_017584_3_3_4"/>
<dbReference type="EC" id="2.6.1.9" evidence="9"/>
<dbReference type="PANTHER" id="PTHR43643:SF3">
    <property type="entry name" value="HISTIDINOL-PHOSPHATE AMINOTRANSFERASE"/>
    <property type="match status" value="1"/>
</dbReference>
<feature type="compositionally biased region" description="Low complexity" evidence="10">
    <location>
        <begin position="1"/>
        <end position="19"/>
    </location>
</feature>
<dbReference type="InterPro" id="IPR001917">
    <property type="entry name" value="Aminotrans_II_pyridoxalP_BS"/>
</dbReference>
<keyword evidence="9" id="KW-0368">Histidine biosynthesis</keyword>
<comment type="catalytic activity">
    <reaction evidence="8 9">
        <text>L-histidinol phosphate + 2-oxoglutarate = 3-(imidazol-4-yl)-2-oxopropyl phosphate + L-glutamate</text>
        <dbReference type="Rhea" id="RHEA:23744"/>
        <dbReference type="ChEBI" id="CHEBI:16810"/>
        <dbReference type="ChEBI" id="CHEBI:29985"/>
        <dbReference type="ChEBI" id="CHEBI:57766"/>
        <dbReference type="ChEBI" id="CHEBI:57980"/>
        <dbReference type="EC" id="2.6.1.9"/>
    </reaction>
</comment>
<dbReference type="GO" id="GO:0030170">
    <property type="term" value="F:pyridoxal phosphate binding"/>
    <property type="evidence" value="ECO:0007669"/>
    <property type="project" value="InterPro"/>
</dbReference>
<evidence type="ECO:0000256" key="7">
    <source>
        <dbReference type="ARBA" id="ARBA00022898"/>
    </source>
</evidence>
<dbReference type="Gene3D" id="3.40.640.10">
    <property type="entry name" value="Type I PLP-dependent aspartate aminotransferase-like (Major domain)"/>
    <property type="match status" value="1"/>
</dbReference>
<reference evidence="12 13" key="1">
    <citation type="submission" date="2010-12" db="EMBL/GenBank/DDBJ databases">
        <authorList>
            <person name="Muzny D."/>
            <person name="Qin X."/>
            <person name="Deng J."/>
            <person name="Jiang H."/>
            <person name="Liu Y."/>
            <person name="Qu J."/>
            <person name="Song X.-Z."/>
            <person name="Zhang L."/>
            <person name="Thornton R."/>
            <person name="Coyle M."/>
            <person name="Francisco L."/>
            <person name="Jackson L."/>
            <person name="Javaid M."/>
            <person name="Korchina V."/>
            <person name="Kovar C."/>
            <person name="Mata R."/>
            <person name="Mathew T."/>
            <person name="Ngo R."/>
            <person name="Nguyen L."/>
            <person name="Nguyen N."/>
            <person name="Okwuonu G."/>
            <person name="Ongeri F."/>
            <person name="Pham C."/>
            <person name="Simmons D."/>
            <person name="Wilczek-Boney K."/>
            <person name="Hale W."/>
            <person name="Jakkamsetti A."/>
            <person name="Pham P."/>
            <person name="Ruth R."/>
            <person name="San Lucas F."/>
            <person name="Warren J."/>
            <person name="Zhang J."/>
            <person name="Zhao Z."/>
            <person name="Zhou C."/>
            <person name="Zhu D."/>
            <person name="Lee S."/>
            <person name="Bess C."/>
            <person name="Blankenburg K."/>
            <person name="Forbes L."/>
            <person name="Fu Q."/>
            <person name="Gubbala S."/>
            <person name="Hirani K."/>
            <person name="Jayaseelan J.C."/>
            <person name="Lara F."/>
            <person name="Munidasa M."/>
            <person name="Palculict T."/>
            <person name="Patil S."/>
            <person name="Pu L.-L."/>
            <person name="Saada N."/>
            <person name="Tang L."/>
            <person name="Weissenberger G."/>
            <person name="Zhu Y."/>
            <person name="Hemphill L."/>
            <person name="Shang Y."/>
            <person name="Youmans B."/>
            <person name="Ayvaz T."/>
            <person name="Ross M."/>
            <person name="Santibanez J."/>
            <person name="Aqrawi P."/>
            <person name="Gross S."/>
            <person name="Joshi V."/>
            <person name="Fowler G."/>
            <person name="Nazareth L."/>
            <person name="Reid J."/>
            <person name="Worley K."/>
            <person name="Petrosino J."/>
            <person name="Highlander S."/>
            <person name="Gibbs R."/>
        </authorList>
    </citation>
    <scope>NUCLEOTIDE SEQUENCE [LARGE SCALE GENOMIC DNA]</scope>
    <source>
        <strain evidence="12 13">ATCC 51599</strain>
    </source>
</reference>
<dbReference type="InterPro" id="IPR050106">
    <property type="entry name" value="HistidinolP_aminotransfase"/>
</dbReference>
<comment type="pathway">
    <text evidence="2 9">Amino-acid biosynthesis; L-histidine biosynthesis; L-histidine from 5-phospho-alpha-D-ribose 1-diphosphate: step 7/9.</text>
</comment>
<keyword evidence="9" id="KW-0028">Amino-acid biosynthesis</keyword>
<dbReference type="InterPro" id="IPR005861">
    <property type="entry name" value="HisP_aminotrans"/>
</dbReference>
<protein>
    <recommendedName>
        <fullName evidence="9">Histidinol-phosphate aminotransferase</fullName>
        <ecNumber evidence="9">2.6.1.9</ecNumber>
    </recommendedName>
    <alternativeName>
        <fullName evidence="9">Imidazole acetol-phosphate transaminase</fullName>
    </alternativeName>
</protein>